<dbReference type="AlphaFoldDB" id="A0A0W4ZUR3"/>
<evidence type="ECO:0000313" key="3">
    <source>
        <dbReference type="Proteomes" id="UP000053447"/>
    </source>
</evidence>
<comment type="caution">
    <text evidence="2">The sequence shown here is derived from an EMBL/GenBank/DDBJ whole genome shotgun (WGS) entry which is preliminary data.</text>
</comment>
<keyword evidence="1" id="KW-0812">Transmembrane</keyword>
<gene>
    <name evidence="2" type="ORF">T551_00803</name>
</gene>
<proteinExistence type="predicted"/>
<reference evidence="3" key="1">
    <citation type="journal article" date="2016" name="Nat. Commun.">
        <title>Genome analysis of three Pneumocystis species reveals adaptation mechanisms to life exclusively in mammalian hosts.</title>
        <authorList>
            <person name="Ma L."/>
            <person name="Chen Z."/>
            <person name="Huang D.W."/>
            <person name="Kutty G."/>
            <person name="Ishihara M."/>
            <person name="Wang H."/>
            <person name="Abouelleil A."/>
            <person name="Bishop L."/>
            <person name="Davey E."/>
            <person name="Deng R."/>
            <person name="Deng X."/>
            <person name="Fan L."/>
            <person name="Fantoni G."/>
            <person name="Fitzgerald M."/>
            <person name="Gogineni E."/>
            <person name="Goldberg J.M."/>
            <person name="Handley G."/>
            <person name="Hu X."/>
            <person name="Huber C."/>
            <person name="Jiao X."/>
            <person name="Jones K."/>
            <person name="Levin J.Z."/>
            <person name="Liu Y."/>
            <person name="Macdonald P."/>
            <person name="Melnikov A."/>
            <person name="Raley C."/>
            <person name="Sassi M."/>
            <person name="Sherman B.T."/>
            <person name="Song X."/>
            <person name="Sykes S."/>
            <person name="Tran B."/>
            <person name="Walsh L."/>
            <person name="Xia Y."/>
            <person name="Yang J."/>
            <person name="Young S."/>
            <person name="Zeng Q."/>
            <person name="Zheng X."/>
            <person name="Stephens R."/>
            <person name="Nusbaum C."/>
            <person name="Birren B.W."/>
            <person name="Azadi P."/>
            <person name="Lempicki R.A."/>
            <person name="Cuomo C.A."/>
            <person name="Kovacs J.A."/>
        </authorList>
    </citation>
    <scope>NUCLEOTIDE SEQUENCE [LARGE SCALE GENOMIC DNA]</scope>
    <source>
        <strain evidence="3">RU7</strain>
    </source>
</reference>
<keyword evidence="3" id="KW-1185">Reference proteome</keyword>
<dbReference type="EMBL" id="LFWA01000003">
    <property type="protein sequence ID" value="KTW32121.1"/>
    <property type="molecule type" value="Genomic_DNA"/>
</dbReference>
<accession>A0A0W4ZUR3</accession>
<feature type="transmembrane region" description="Helical" evidence="1">
    <location>
        <begin position="42"/>
        <end position="62"/>
    </location>
</feature>
<dbReference type="Proteomes" id="UP000053447">
    <property type="component" value="Unassembled WGS sequence"/>
</dbReference>
<dbReference type="GeneID" id="28939322"/>
<protein>
    <submittedName>
        <fullName evidence="2">Uncharacterized protein</fullName>
    </submittedName>
</protein>
<name>A0A0W4ZUR3_PNEJ7</name>
<dbReference type="VEuPathDB" id="FungiDB:T551_00803"/>
<keyword evidence="1" id="KW-0472">Membrane</keyword>
<sequence length="78" mass="9556">MVFEIFGLREQKMSKNIFLLCVEYDYINISNTNYVDKKYFCYVFYDFFIFIFIFSATEILFWTKKNTEITCFLSLSRT</sequence>
<keyword evidence="1" id="KW-1133">Transmembrane helix</keyword>
<dbReference type="RefSeq" id="XP_018230813.1">
    <property type="nucleotide sequence ID" value="XM_018373067.1"/>
</dbReference>
<organism evidence="2 3">
    <name type="scientific">Pneumocystis jirovecii (strain RU7)</name>
    <name type="common">Human pneumocystis pneumonia agent</name>
    <dbReference type="NCBI Taxonomy" id="1408657"/>
    <lineage>
        <taxon>Eukaryota</taxon>
        <taxon>Fungi</taxon>
        <taxon>Dikarya</taxon>
        <taxon>Ascomycota</taxon>
        <taxon>Taphrinomycotina</taxon>
        <taxon>Pneumocystomycetes</taxon>
        <taxon>Pneumocystaceae</taxon>
        <taxon>Pneumocystis</taxon>
    </lineage>
</organism>
<evidence type="ECO:0000256" key="1">
    <source>
        <dbReference type="SAM" id="Phobius"/>
    </source>
</evidence>
<evidence type="ECO:0000313" key="2">
    <source>
        <dbReference type="EMBL" id="KTW32121.1"/>
    </source>
</evidence>